<protein>
    <submittedName>
        <fullName evidence="1">Uncharacterized protein</fullName>
    </submittedName>
</protein>
<sequence>MPFYEDYFDLQLRFAARYAELVGLSLTEAIDRCTNLRRRFGLWGAAGDERWNGFLRRVAGHATHQDILRVAITMHECRSSSMPSPFGCFTYESPDSQGILRLHFMPDERHRQASPLAESCLPERRAELRALVMEVRRLHPGLRRVRGISWLYHVQAYRNLFPPTYAASVQPTTEALKLTGSSTWGQVLDYRHRLRPGIADRVLSVLGPSTAHAPWLAFPCQPLSAVGPAEDFFAWFA</sequence>
<dbReference type="EMBL" id="JAEPWM010000005">
    <property type="protein sequence ID" value="MBK6007199.1"/>
    <property type="molecule type" value="Genomic_DNA"/>
</dbReference>
<organism evidence="1 2">
    <name type="scientific">Ramlibacter ginsenosidimutans</name>
    <dbReference type="NCBI Taxonomy" id="502333"/>
    <lineage>
        <taxon>Bacteria</taxon>
        <taxon>Pseudomonadati</taxon>
        <taxon>Pseudomonadota</taxon>
        <taxon>Betaproteobacteria</taxon>
        <taxon>Burkholderiales</taxon>
        <taxon>Comamonadaceae</taxon>
        <taxon>Ramlibacter</taxon>
    </lineage>
</organism>
<evidence type="ECO:0000313" key="1">
    <source>
        <dbReference type="EMBL" id="MBK6007199.1"/>
    </source>
</evidence>
<proteinExistence type="predicted"/>
<dbReference type="AlphaFoldDB" id="A0A934TTE3"/>
<dbReference type="Proteomes" id="UP000630528">
    <property type="component" value="Unassembled WGS sequence"/>
</dbReference>
<reference evidence="1" key="1">
    <citation type="journal article" date="2012" name="J. Microbiol. Biotechnol.">
        <title>Ramlibacter ginsenosidimutans sp. nov., with ginsenoside-converting activity.</title>
        <authorList>
            <person name="Wang L."/>
            <person name="An D.S."/>
            <person name="Kim S.G."/>
            <person name="Jin F.X."/>
            <person name="Kim S.C."/>
            <person name="Lee S.T."/>
            <person name="Im W.T."/>
        </authorList>
    </citation>
    <scope>NUCLEOTIDE SEQUENCE</scope>
    <source>
        <strain evidence="1">KACC 17527</strain>
    </source>
</reference>
<reference evidence="1" key="2">
    <citation type="submission" date="2021-01" db="EMBL/GenBank/DDBJ databases">
        <authorList>
            <person name="Kang M."/>
        </authorList>
    </citation>
    <scope>NUCLEOTIDE SEQUENCE</scope>
    <source>
        <strain evidence="1">KACC 17527</strain>
    </source>
</reference>
<gene>
    <name evidence="1" type="ORF">JJB11_13950</name>
</gene>
<accession>A0A934TTE3</accession>
<name>A0A934TTE3_9BURK</name>
<evidence type="ECO:0000313" key="2">
    <source>
        <dbReference type="Proteomes" id="UP000630528"/>
    </source>
</evidence>
<dbReference type="RefSeq" id="WP_201172706.1">
    <property type="nucleotide sequence ID" value="NZ_JAEPWM010000005.1"/>
</dbReference>
<keyword evidence="2" id="KW-1185">Reference proteome</keyword>
<comment type="caution">
    <text evidence="1">The sequence shown here is derived from an EMBL/GenBank/DDBJ whole genome shotgun (WGS) entry which is preliminary data.</text>
</comment>